<feature type="region of interest" description="Disordered" evidence="2">
    <location>
        <begin position="97"/>
        <end position="128"/>
    </location>
</feature>
<dbReference type="GO" id="GO:0006370">
    <property type="term" value="P:7-methylguanosine mRNA capping"/>
    <property type="evidence" value="ECO:0007669"/>
    <property type="project" value="UniProtKB-UniRule"/>
</dbReference>
<comment type="catalytic activity">
    <reaction evidence="1">
        <text>a 5'-end (N(7)-methyl 5'-triphosphoguanosine)-ribonucleoside in mRNA + S-adenosyl-L-methionine = a 5'-end (N(7)-methyl 5'-triphosphoguanosine)-(2'-O-methyl-ribonucleoside) in mRNA + S-adenosyl-L-homocysteine + H(+)</text>
        <dbReference type="Rhea" id="RHEA:67020"/>
        <dbReference type="Rhea" id="RHEA-COMP:17167"/>
        <dbReference type="Rhea" id="RHEA-COMP:17168"/>
        <dbReference type="ChEBI" id="CHEBI:15378"/>
        <dbReference type="ChEBI" id="CHEBI:57856"/>
        <dbReference type="ChEBI" id="CHEBI:59789"/>
        <dbReference type="ChEBI" id="CHEBI:156461"/>
        <dbReference type="ChEBI" id="CHEBI:167609"/>
        <dbReference type="EC" id="2.1.1.57"/>
    </reaction>
</comment>
<dbReference type="GO" id="GO:0005737">
    <property type="term" value="C:cytoplasm"/>
    <property type="evidence" value="ECO:0007669"/>
    <property type="project" value="TreeGrafter"/>
</dbReference>
<dbReference type="GO" id="GO:0003676">
    <property type="term" value="F:nucleic acid binding"/>
    <property type="evidence" value="ECO:0007669"/>
    <property type="project" value="UniProtKB-UniRule"/>
</dbReference>
<dbReference type="PANTHER" id="PTHR16121:SF0">
    <property type="entry name" value="CAP-SPECIFIC MRNA (NUCLEOSIDE-2'-O-)-METHYLTRANSFERASE 1"/>
    <property type="match status" value="1"/>
</dbReference>
<comment type="subcellular location">
    <subcellularLocation>
        <location evidence="1">Nucleus</location>
    </subcellularLocation>
</comment>
<evidence type="ECO:0000256" key="1">
    <source>
        <dbReference type="RuleBase" id="RU368012"/>
    </source>
</evidence>
<keyword evidence="1" id="KW-0808">Transferase</keyword>
<dbReference type="InterPro" id="IPR050851">
    <property type="entry name" value="mRNA_Cap_2O-Ribose_MeTrfase"/>
</dbReference>
<comment type="caution">
    <text evidence="4">The sequence shown here is derived from an EMBL/GenBank/DDBJ whole genome shotgun (WGS) entry which is preliminary data.</text>
</comment>
<dbReference type="Gene3D" id="3.40.50.12760">
    <property type="match status" value="1"/>
</dbReference>
<name>A0A9W7F2N4_9STRA</name>
<keyword evidence="1" id="KW-0507">mRNA processing</keyword>
<evidence type="ECO:0000259" key="3">
    <source>
        <dbReference type="Pfam" id="PF01728"/>
    </source>
</evidence>
<dbReference type="Proteomes" id="UP001165160">
    <property type="component" value="Unassembled WGS sequence"/>
</dbReference>
<reference evidence="5" key="1">
    <citation type="journal article" date="2023" name="Commun. Biol.">
        <title>Genome analysis of Parmales, the sister group of diatoms, reveals the evolutionary specialization of diatoms from phago-mixotrophs to photoautotrophs.</title>
        <authorList>
            <person name="Ban H."/>
            <person name="Sato S."/>
            <person name="Yoshikawa S."/>
            <person name="Yamada K."/>
            <person name="Nakamura Y."/>
            <person name="Ichinomiya M."/>
            <person name="Sato N."/>
            <person name="Blanc-Mathieu R."/>
            <person name="Endo H."/>
            <person name="Kuwata A."/>
            <person name="Ogata H."/>
        </authorList>
    </citation>
    <scope>NUCLEOTIDE SEQUENCE [LARGE SCALE GENOMIC DNA]</scope>
    <source>
        <strain evidence="5">NIES 3699</strain>
    </source>
</reference>
<evidence type="ECO:0000313" key="5">
    <source>
        <dbReference type="Proteomes" id="UP001165160"/>
    </source>
</evidence>
<sequence>MGRKSKKKHSSDNPNPNMMDIDTAADSNSATAASTTNTATNMQPPQSSKKKRRRPHPKRSKSSNSNSQPPTNPNLRNCWLIDNDTSNPFVLSTHLQWHSPPSSTFSSSHSSQSSPPSPPIPPSSLLPLKSSLLTSKKSLSPLSLTHSSLLNHSLLPTGPTLLLVSPSTPSTSFLKSRVISNPFDVLTTRRGVSKNFVNRSATKLSNIDHVINYTLTKVGDVGGCFKWVDLCGAPGGFSEYVIFRLMGEGRGGRGWGISLNGVNEGGRGCPWRLEHLIGVMREGDLGYKVVEGEDGTGDIYNIRNVEELRREVERDSREISSDVMYDKVHLVVADGGFDAQRDEENQEVIAAKLVACQAAAGVGMLASGGIMVLKYFGAMEDQTRHTMEILASCFMRITVIKPVTSRPASAERYLVCDNFLSPPDLPTRISLLLHPQPSSPVYTSVTSYLSHVDLKMLHLNIKGVNAILSVLQKAVDMEMKLEAIQKNDPVRKALFKGNVDVEEYKRAWNL</sequence>
<dbReference type="EC" id="2.1.1.57" evidence="1"/>
<keyword evidence="1" id="KW-0539">Nucleus</keyword>
<feature type="domain" description="Ribosomal RNA methyltransferase FtsJ" evidence="3">
    <location>
        <begin position="196"/>
        <end position="419"/>
    </location>
</feature>
<dbReference type="GO" id="GO:0016556">
    <property type="term" value="P:mRNA modification"/>
    <property type="evidence" value="ECO:0007669"/>
    <property type="project" value="UniProtKB-UniRule"/>
</dbReference>
<gene>
    <name evidence="4" type="ORF">TrVE_jg10292</name>
</gene>
<accession>A0A9W7F2N4</accession>
<evidence type="ECO:0000313" key="4">
    <source>
        <dbReference type="EMBL" id="GMH99272.1"/>
    </source>
</evidence>
<dbReference type="GO" id="GO:0004483">
    <property type="term" value="F:methyltransferase cap1 activity"/>
    <property type="evidence" value="ECO:0007669"/>
    <property type="project" value="UniProtKB-UniRule"/>
</dbReference>
<keyword evidence="5" id="KW-1185">Reference proteome</keyword>
<dbReference type="SUPFAM" id="SSF53335">
    <property type="entry name" value="S-adenosyl-L-methionine-dependent methyltransferases"/>
    <property type="match status" value="1"/>
</dbReference>
<feature type="compositionally biased region" description="Pro residues" evidence="2">
    <location>
        <begin position="115"/>
        <end position="124"/>
    </location>
</feature>
<keyword evidence="1" id="KW-0949">S-adenosyl-L-methionine</keyword>
<dbReference type="AlphaFoldDB" id="A0A9W7F2N4"/>
<keyword evidence="1" id="KW-0506">mRNA capping</keyword>
<evidence type="ECO:0000256" key="2">
    <source>
        <dbReference type="SAM" id="MobiDB-lite"/>
    </source>
</evidence>
<organism evidence="4 5">
    <name type="scientific">Triparma verrucosa</name>
    <dbReference type="NCBI Taxonomy" id="1606542"/>
    <lineage>
        <taxon>Eukaryota</taxon>
        <taxon>Sar</taxon>
        <taxon>Stramenopiles</taxon>
        <taxon>Ochrophyta</taxon>
        <taxon>Bolidophyceae</taxon>
        <taxon>Parmales</taxon>
        <taxon>Triparmaceae</taxon>
        <taxon>Triparma</taxon>
    </lineage>
</organism>
<feature type="region of interest" description="Disordered" evidence="2">
    <location>
        <begin position="1"/>
        <end position="79"/>
    </location>
</feature>
<dbReference type="InterPro" id="IPR002877">
    <property type="entry name" value="RNA_MeTrfase_FtsJ_dom"/>
</dbReference>
<proteinExistence type="predicted"/>
<feature type="compositionally biased region" description="Low complexity" evidence="2">
    <location>
        <begin position="99"/>
        <end position="114"/>
    </location>
</feature>
<dbReference type="GO" id="GO:0032259">
    <property type="term" value="P:methylation"/>
    <property type="evidence" value="ECO:0007669"/>
    <property type="project" value="UniProtKB-KW"/>
</dbReference>
<dbReference type="InterPro" id="IPR029063">
    <property type="entry name" value="SAM-dependent_MTases_sf"/>
</dbReference>
<dbReference type="GO" id="GO:0005634">
    <property type="term" value="C:nucleus"/>
    <property type="evidence" value="ECO:0007669"/>
    <property type="project" value="UniProtKB-SubCell"/>
</dbReference>
<dbReference type="Pfam" id="PF01728">
    <property type="entry name" value="FtsJ"/>
    <property type="match status" value="1"/>
</dbReference>
<protein>
    <recommendedName>
        <fullName evidence="1">Cap-specific mRNA (nucleoside-2'-O-)-methyltransferase 1</fullName>
        <ecNumber evidence="1">2.1.1.57</ecNumber>
    </recommendedName>
    <alternativeName>
        <fullName evidence="1">Cap1 2'O-ribose methyltransferase 1</fullName>
    </alternativeName>
</protein>
<keyword evidence="1" id="KW-0489">Methyltransferase</keyword>
<feature type="compositionally biased region" description="Low complexity" evidence="2">
    <location>
        <begin position="22"/>
        <end position="47"/>
    </location>
</feature>
<feature type="compositionally biased region" description="Basic residues" evidence="2">
    <location>
        <begin position="48"/>
        <end position="61"/>
    </location>
</feature>
<dbReference type="PANTHER" id="PTHR16121">
    <property type="entry name" value="CAP-SPECIFIC MRNA (NUCLEOSIDE-2'-O-)-METHYLTRANSFERASE 1-RELATED"/>
    <property type="match status" value="1"/>
</dbReference>
<comment type="function">
    <text evidence="1">S-adenosyl-L-methionine-dependent methyltransferase that mediates RNA cap1 2'-O-ribose methylation to the 5'-cap structure of RNAs. Methylates the ribose of the first nucleotide of a m(7)GpppG-capped mRNA to produce m(7)GpppNmp (cap1).</text>
</comment>
<dbReference type="EMBL" id="BRXX01000231">
    <property type="protein sequence ID" value="GMH99272.1"/>
    <property type="molecule type" value="Genomic_DNA"/>
</dbReference>